<dbReference type="EMBL" id="CP137578">
    <property type="protein sequence ID" value="WOX29415.1"/>
    <property type="molecule type" value="Genomic_DNA"/>
</dbReference>
<name>A0ABZ0MC65_9GAMM</name>
<feature type="compositionally biased region" description="Polar residues" evidence="1">
    <location>
        <begin position="24"/>
        <end position="40"/>
    </location>
</feature>
<organism evidence="2 3">
    <name type="scientific">Pseudoalteromonas maricaloris</name>
    <dbReference type="NCBI Taxonomy" id="184924"/>
    <lineage>
        <taxon>Bacteria</taxon>
        <taxon>Pseudomonadati</taxon>
        <taxon>Pseudomonadota</taxon>
        <taxon>Gammaproteobacteria</taxon>
        <taxon>Alteromonadales</taxon>
        <taxon>Pseudoalteromonadaceae</taxon>
        <taxon>Pseudoalteromonas</taxon>
    </lineage>
</organism>
<evidence type="ECO:0008006" key="4">
    <source>
        <dbReference type="Google" id="ProtNLM"/>
    </source>
</evidence>
<gene>
    <name evidence="2" type="ORF">R5H13_03840</name>
</gene>
<dbReference type="Proteomes" id="UP001304419">
    <property type="component" value="Chromosome 1"/>
</dbReference>
<proteinExistence type="predicted"/>
<dbReference type="RefSeq" id="WP_264294089.1">
    <property type="nucleotide sequence ID" value="NZ_CBCSDF010000029.1"/>
</dbReference>
<feature type="region of interest" description="Disordered" evidence="1">
    <location>
        <begin position="1"/>
        <end position="40"/>
    </location>
</feature>
<protein>
    <recommendedName>
        <fullName evidence="4">Transposase</fullName>
    </recommendedName>
</protein>
<reference evidence="2 3" key="1">
    <citation type="submission" date="2023-10" db="EMBL/GenBank/DDBJ databases">
        <title>To unveil natural product biosynthetic capacity in Pseudoalteromonas.</title>
        <authorList>
            <person name="Wang J."/>
        </authorList>
    </citation>
    <scope>NUCLEOTIDE SEQUENCE [LARGE SCALE GENOMIC DNA]</scope>
    <source>
        <strain evidence="2 3">DSM 15914</strain>
    </source>
</reference>
<evidence type="ECO:0000256" key="1">
    <source>
        <dbReference type="SAM" id="MobiDB-lite"/>
    </source>
</evidence>
<evidence type="ECO:0000313" key="2">
    <source>
        <dbReference type="EMBL" id="WOX29415.1"/>
    </source>
</evidence>
<accession>A0ABZ0MC65</accession>
<sequence length="40" mass="4550">MVRPDEHIPFNVKSSCQKGGLDKTSLNQKQPMTIQDSLYD</sequence>
<keyword evidence="3" id="KW-1185">Reference proteome</keyword>
<evidence type="ECO:0000313" key="3">
    <source>
        <dbReference type="Proteomes" id="UP001304419"/>
    </source>
</evidence>